<accession>A0A813HZY3</accession>
<feature type="region of interest" description="Disordered" evidence="1">
    <location>
        <begin position="37"/>
        <end position="57"/>
    </location>
</feature>
<organism evidence="2 3">
    <name type="scientific">Polarella glacialis</name>
    <name type="common">Dinoflagellate</name>
    <dbReference type="NCBI Taxonomy" id="89957"/>
    <lineage>
        <taxon>Eukaryota</taxon>
        <taxon>Sar</taxon>
        <taxon>Alveolata</taxon>
        <taxon>Dinophyceae</taxon>
        <taxon>Suessiales</taxon>
        <taxon>Suessiaceae</taxon>
        <taxon>Polarella</taxon>
    </lineage>
</organism>
<evidence type="ECO:0000256" key="1">
    <source>
        <dbReference type="SAM" id="MobiDB-lite"/>
    </source>
</evidence>
<dbReference type="EMBL" id="CAJNNW010002299">
    <property type="protein sequence ID" value="CAE8644109.1"/>
    <property type="molecule type" value="Genomic_DNA"/>
</dbReference>
<evidence type="ECO:0000313" key="2">
    <source>
        <dbReference type="EMBL" id="CAE8644109.1"/>
    </source>
</evidence>
<protein>
    <submittedName>
        <fullName evidence="2">Uncharacterized protein</fullName>
    </submittedName>
</protein>
<proteinExistence type="predicted"/>
<gene>
    <name evidence="2" type="ORF">PGLA2088_LOCUS2763</name>
</gene>
<reference evidence="2" key="1">
    <citation type="submission" date="2021-02" db="EMBL/GenBank/DDBJ databases">
        <authorList>
            <person name="Dougan E. K."/>
            <person name="Rhodes N."/>
            <person name="Thang M."/>
            <person name="Chan C."/>
        </authorList>
    </citation>
    <scope>NUCLEOTIDE SEQUENCE</scope>
</reference>
<evidence type="ECO:0000313" key="3">
    <source>
        <dbReference type="Proteomes" id="UP000626109"/>
    </source>
</evidence>
<feature type="non-terminal residue" evidence="2">
    <location>
        <position position="1"/>
    </location>
</feature>
<sequence>MAVRLMGRVLSAAYVLHPSSGQEFQAAGGDDGFYPDSVKGYGDAPRADSTAYDRGYRAPAERPAEAYGYRAPADRPAEAYDGYRAPAERPAEAYDGYRAPAERPAEAY</sequence>
<dbReference type="AlphaFoldDB" id="A0A813HZY3"/>
<comment type="caution">
    <text evidence="2">The sequence shown here is derived from an EMBL/GenBank/DDBJ whole genome shotgun (WGS) entry which is preliminary data.</text>
</comment>
<name>A0A813HZY3_POLGL</name>
<dbReference type="Proteomes" id="UP000626109">
    <property type="component" value="Unassembled WGS sequence"/>
</dbReference>